<accession>A0ABS2DJU5</accession>
<feature type="signal peptide" evidence="1">
    <location>
        <begin position="1"/>
        <end position="24"/>
    </location>
</feature>
<dbReference type="Proteomes" id="UP001518925">
    <property type="component" value="Unassembled WGS sequence"/>
</dbReference>
<evidence type="ECO:0000313" key="3">
    <source>
        <dbReference type="Proteomes" id="UP001518925"/>
    </source>
</evidence>
<name>A0ABS2DJU5_9BACI</name>
<dbReference type="RefSeq" id="WP_204204086.1">
    <property type="nucleotide sequence ID" value="NZ_JAFELM010000034.1"/>
</dbReference>
<keyword evidence="1" id="KW-0732">Signal</keyword>
<reference evidence="2 3" key="1">
    <citation type="submission" date="2021-02" db="EMBL/GenBank/DDBJ databases">
        <title>Bacillus sp. RD4P76, an endophyte from a halophyte.</title>
        <authorList>
            <person name="Sun J.-Q."/>
        </authorList>
    </citation>
    <scope>NUCLEOTIDE SEQUENCE [LARGE SCALE GENOMIC DNA]</scope>
    <source>
        <strain evidence="2 3">RD4P76</strain>
    </source>
</reference>
<protein>
    <recommendedName>
        <fullName evidence="4">DUF3221 domain-containing protein</fullName>
    </recommendedName>
</protein>
<keyword evidence="3" id="KW-1185">Reference proteome</keyword>
<dbReference type="EMBL" id="JAFELM010000034">
    <property type="protein sequence ID" value="MBM6618743.1"/>
    <property type="molecule type" value="Genomic_DNA"/>
</dbReference>
<gene>
    <name evidence="2" type="ORF">JR050_13815</name>
</gene>
<dbReference type="PROSITE" id="PS51257">
    <property type="entry name" value="PROKAR_LIPOPROTEIN"/>
    <property type="match status" value="1"/>
</dbReference>
<evidence type="ECO:0000313" key="2">
    <source>
        <dbReference type="EMBL" id="MBM6618743.1"/>
    </source>
</evidence>
<proteinExistence type="predicted"/>
<comment type="caution">
    <text evidence="2">The sequence shown here is derived from an EMBL/GenBank/DDBJ whole genome shotgun (WGS) entry which is preliminary data.</text>
</comment>
<evidence type="ECO:0008006" key="4">
    <source>
        <dbReference type="Google" id="ProtNLM"/>
    </source>
</evidence>
<evidence type="ECO:0000256" key="1">
    <source>
        <dbReference type="SAM" id="SignalP"/>
    </source>
</evidence>
<sequence>MNTLKMLSVILLAGSLAACGTAVADNTNKEATGEVVNGSGDSSSKEVDGKAVVVKEEAAFVGQIDTNSIEVNTETETLVLQVGNVTDIDWNSIEKNAHVTIEYYKNREGQAILQSIDVKEIKKEQNGENKGTMKEEAAYVGQIDSNSIEVNTESRTLALQIGGVKDVNWSKIKKNAAVVVEYYQNEENQYILTKIIVKEESKSEAKNNTIREEAAYVGQLDSNSIEVNTEMKKMTLRTEQVKDVNWSKIDKNAHVIVEYYKNDKGQYVLTKIEVK</sequence>
<organism evidence="2 3">
    <name type="scientific">Bacillus suaedaesalsae</name>
    <dbReference type="NCBI Taxonomy" id="2810349"/>
    <lineage>
        <taxon>Bacteria</taxon>
        <taxon>Bacillati</taxon>
        <taxon>Bacillota</taxon>
        <taxon>Bacilli</taxon>
        <taxon>Bacillales</taxon>
        <taxon>Bacillaceae</taxon>
        <taxon>Bacillus</taxon>
    </lineage>
</organism>
<feature type="chain" id="PRO_5047014814" description="DUF3221 domain-containing protein" evidence="1">
    <location>
        <begin position="25"/>
        <end position="275"/>
    </location>
</feature>